<feature type="domain" description="ABC transporter" evidence="4">
    <location>
        <begin position="1"/>
        <end position="230"/>
    </location>
</feature>
<gene>
    <name evidence="5" type="primary">btuD_189</name>
    <name evidence="5" type="ORF">SDC9_84394</name>
</gene>
<dbReference type="GO" id="GO:0016887">
    <property type="term" value="F:ATP hydrolysis activity"/>
    <property type="evidence" value="ECO:0007669"/>
    <property type="project" value="InterPro"/>
</dbReference>
<organism evidence="5">
    <name type="scientific">bioreactor metagenome</name>
    <dbReference type="NCBI Taxonomy" id="1076179"/>
    <lineage>
        <taxon>unclassified sequences</taxon>
        <taxon>metagenomes</taxon>
        <taxon>ecological metagenomes</taxon>
    </lineage>
</organism>
<dbReference type="InterPro" id="IPR003593">
    <property type="entry name" value="AAA+_ATPase"/>
</dbReference>
<keyword evidence="1" id="KW-0813">Transport</keyword>
<keyword evidence="3 5" id="KW-0067">ATP-binding</keyword>
<evidence type="ECO:0000256" key="1">
    <source>
        <dbReference type="ARBA" id="ARBA00022448"/>
    </source>
</evidence>
<evidence type="ECO:0000313" key="5">
    <source>
        <dbReference type="EMBL" id="MPM37775.1"/>
    </source>
</evidence>
<evidence type="ECO:0000256" key="3">
    <source>
        <dbReference type="ARBA" id="ARBA00022840"/>
    </source>
</evidence>
<sequence length="283" mass="31455">MDAIEIKNVSKRLGDFAIQDLSLVLPQGSICGLVGENGAGKTTAIRMIMNALRPDSGEIRVLGVDNRSPEFHRVKEDVGIVLDEAHFPETLNARQVGLIMADTYQRWDAEAYDGFLKRFGLPLKKAFKDYSRGMTMKLAIAVALSHSPKLLILDEATSGLDPIVRDEILEIFSEFTRDESCSILISSHIVSDLEKLCDYIAFLHRGRLRFSMEKDALRDEFGIVACNKRRLSELPQGVVLGAEESPYGVRALVKRSLVPASLPVERPSLEDIILFLVKGEKQA</sequence>
<dbReference type="InterPro" id="IPR027417">
    <property type="entry name" value="P-loop_NTPase"/>
</dbReference>
<proteinExistence type="predicted"/>
<dbReference type="AlphaFoldDB" id="A0A644ZA46"/>
<dbReference type="EMBL" id="VSSQ01008061">
    <property type="protein sequence ID" value="MPM37775.1"/>
    <property type="molecule type" value="Genomic_DNA"/>
</dbReference>
<dbReference type="InterPro" id="IPR003439">
    <property type="entry name" value="ABC_transporter-like_ATP-bd"/>
</dbReference>
<dbReference type="SMART" id="SM00382">
    <property type="entry name" value="AAA"/>
    <property type="match status" value="1"/>
</dbReference>
<dbReference type="PANTHER" id="PTHR42939:SF3">
    <property type="entry name" value="ABC TRANSPORTER ATP-BINDING COMPONENT"/>
    <property type="match status" value="1"/>
</dbReference>
<evidence type="ECO:0000259" key="4">
    <source>
        <dbReference type="PROSITE" id="PS50893"/>
    </source>
</evidence>
<dbReference type="GO" id="GO:0005524">
    <property type="term" value="F:ATP binding"/>
    <property type="evidence" value="ECO:0007669"/>
    <property type="project" value="UniProtKB-KW"/>
</dbReference>
<dbReference type="PANTHER" id="PTHR42939">
    <property type="entry name" value="ABC TRANSPORTER ATP-BINDING PROTEIN ALBC-RELATED"/>
    <property type="match status" value="1"/>
</dbReference>
<protein>
    <submittedName>
        <fullName evidence="5">Vitamin B12 import ATP-binding protein BtuD</fullName>
    </submittedName>
</protein>
<dbReference type="InterPro" id="IPR051782">
    <property type="entry name" value="ABC_Transporter_VariousFunc"/>
</dbReference>
<dbReference type="SUPFAM" id="SSF52540">
    <property type="entry name" value="P-loop containing nucleoside triphosphate hydrolases"/>
    <property type="match status" value="1"/>
</dbReference>
<dbReference type="Gene3D" id="3.40.50.300">
    <property type="entry name" value="P-loop containing nucleotide triphosphate hydrolases"/>
    <property type="match status" value="1"/>
</dbReference>
<keyword evidence="2" id="KW-0547">Nucleotide-binding</keyword>
<dbReference type="PROSITE" id="PS50893">
    <property type="entry name" value="ABC_TRANSPORTER_2"/>
    <property type="match status" value="1"/>
</dbReference>
<dbReference type="Pfam" id="PF00005">
    <property type="entry name" value="ABC_tran"/>
    <property type="match status" value="1"/>
</dbReference>
<accession>A0A644ZA46</accession>
<dbReference type="CDD" id="cd03230">
    <property type="entry name" value="ABC_DR_subfamily_A"/>
    <property type="match status" value="1"/>
</dbReference>
<name>A0A644ZA46_9ZZZZ</name>
<reference evidence="5" key="1">
    <citation type="submission" date="2019-08" db="EMBL/GenBank/DDBJ databases">
        <authorList>
            <person name="Kucharzyk K."/>
            <person name="Murdoch R.W."/>
            <person name="Higgins S."/>
            <person name="Loffler F."/>
        </authorList>
    </citation>
    <scope>NUCLEOTIDE SEQUENCE</scope>
</reference>
<comment type="caution">
    <text evidence="5">The sequence shown here is derived from an EMBL/GenBank/DDBJ whole genome shotgun (WGS) entry which is preliminary data.</text>
</comment>
<evidence type="ECO:0000256" key="2">
    <source>
        <dbReference type="ARBA" id="ARBA00022741"/>
    </source>
</evidence>